<name>A0AAD6GA39_9EURO</name>
<dbReference type="GO" id="GO:0046872">
    <property type="term" value="F:metal ion binding"/>
    <property type="evidence" value="ECO:0007669"/>
    <property type="project" value="UniProtKB-KW"/>
</dbReference>
<accession>A0AAD6GA39</accession>
<keyword evidence="4" id="KW-0540">Nuclease</keyword>
<dbReference type="Gene3D" id="3.30.420.10">
    <property type="entry name" value="Ribonuclease H-like superfamily/Ribonuclease H"/>
    <property type="match status" value="1"/>
</dbReference>
<dbReference type="AlphaFoldDB" id="A0AAD6GA39"/>
<feature type="compositionally biased region" description="Basic and acidic residues" evidence="8">
    <location>
        <begin position="1"/>
        <end position="14"/>
    </location>
</feature>
<reference evidence="10 11" key="1">
    <citation type="journal article" date="2023" name="IMA Fungus">
        <title>Comparative genomic study of the Penicillium genus elucidates a diverse pangenome and 15 lateral gene transfer events.</title>
        <authorList>
            <person name="Petersen C."/>
            <person name="Sorensen T."/>
            <person name="Nielsen M.R."/>
            <person name="Sondergaard T.E."/>
            <person name="Sorensen J.L."/>
            <person name="Fitzpatrick D.A."/>
            <person name="Frisvad J.C."/>
            <person name="Nielsen K.L."/>
        </authorList>
    </citation>
    <scope>NUCLEOTIDE SEQUENCE [LARGE SCALE GENOMIC DNA]</scope>
    <source>
        <strain evidence="10 11">IBT 35679</strain>
    </source>
</reference>
<dbReference type="GO" id="GO:0004523">
    <property type="term" value="F:RNA-DNA hybrid ribonuclease activity"/>
    <property type="evidence" value="ECO:0007669"/>
    <property type="project" value="UniProtKB-EC"/>
</dbReference>
<dbReference type="PANTHER" id="PTHR10642:SF26">
    <property type="entry name" value="RIBONUCLEASE H1"/>
    <property type="match status" value="1"/>
</dbReference>
<dbReference type="EC" id="3.1.26.4" evidence="3"/>
<dbReference type="GO" id="GO:0003676">
    <property type="term" value="F:nucleic acid binding"/>
    <property type="evidence" value="ECO:0007669"/>
    <property type="project" value="InterPro"/>
</dbReference>
<comment type="similarity">
    <text evidence="2">Belongs to the RNase H family.</text>
</comment>
<comment type="caution">
    <text evidence="10">The sequence shown here is derived from an EMBL/GenBank/DDBJ whole genome shotgun (WGS) entry which is preliminary data.</text>
</comment>
<dbReference type="Pfam" id="PF00075">
    <property type="entry name" value="RNase_H"/>
    <property type="match status" value="1"/>
</dbReference>
<comment type="catalytic activity">
    <reaction evidence="1">
        <text>Endonucleolytic cleavage to 5'-phosphomonoester.</text>
        <dbReference type="EC" id="3.1.26.4"/>
    </reaction>
</comment>
<evidence type="ECO:0000256" key="6">
    <source>
        <dbReference type="ARBA" id="ARBA00022759"/>
    </source>
</evidence>
<dbReference type="CDD" id="cd09276">
    <property type="entry name" value="Rnase_HI_RT_non_LTR"/>
    <property type="match status" value="1"/>
</dbReference>
<dbReference type="InterPro" id="IPR036397">
    <property type="entry name" value="RNaseH_sf"/>
</dbReference>
<gene>
    <name evidence="10" type="ORF">N7494_010785</name>
</gene>
<dbReference type="SUPFAM" id="SSF53098">
    <property type="entry name" value="Ribonuclease H-like"/>
    <property type="match status" value="1"/>
</dbReference>
<evidence type="ECO:0000313" key="11">
    <source>
        <dbReference type="Proteomes" id="UP001220324"/>
    </source>
</evidence>
<dbReference type="GO" id="GO:0043137">
    <property type="term" value="P:DNA replication, removal of RNA primer"/>
    <property type="evidence" value="ECO:0007669"/>
    <property type="project" value="TreeGrafter"/>
</dbReference>
<dbReference type="PROSITE" id="PS50879">
    <property type="entry name" value="RNASE_H_1"/>
    <property type="match status" value="1"/>
</dbReference>
<evidence type="ECO:0000256" key="1">
    <source>
        <dbReference type="ARBA" id="ARBA00000077"/>
    </source>
</evidence>
<feature type="compositionally biased region" description="Basic residues" evidence="8">
    <location>
        <begin position="38"/>
        <end position="47"/>
    </location>
</feature>
<dbReference type="InterPro" id="IPR012337">
    <property type="entry name" value="RNaseH-like_sf"/>
</dbReference>
<organism evidence="10 11">
    <name type="scientific">Penicillium frequentans</name>
    <dbReference type="NCBI Taxonomy" id="3151616"/>
    <lineage>
        <taxon>Eukaryota</taxon>
        <taxon>Fungi</taxon>
        <taxon>Dikarya</taxon>
        <taxon>Ascomycota</taxon>
        <taxon>Pezizomycotina</taxon>
        <taxon>Eurotiomycetes</taxon>
        <taxon>Eurotiomycetidae</taxon>
        <taxon>Eurotiales</taxon>
        <taxon>Aspergillaceae</taxon>
        <taxon>Penicillium</taxon>
    </lineage>
</organism>
<keyword evidence="6" id="KW-0255">Endonuclease</keyword>
<keyword evidence="5" id="KW-0479">Metal-binding</keyword>
<evidence type="ECO:0000256" key="2">
    <source>
        <dbReference type="ARBA" id="ARBA00005300"/>
    </source>
</evidence>
<feature type="region of interest" description="Disordered" evidence="8">
    <location>
        <begin position="1"/>
        <end position="121"/>
    </location>
</feature>
<feature type="compositionally biased region" description="Basic and acidic residues" evidence="8">
    <location>
        <begin position="48"/>
        <end position="62"/>
    </location>
</feature>
<dbReference type="PANTHER" id="PTHR10642">
    <property type="entry name" value="RIBONUCLEASE H1"/>
    <property type="match status" value="1"/>
</dbReference>
<evidence type="ECO:0000256" key="4">
    <source>
        <dbReference type="ARBA" id="ARBA00022722"/>
    </source>
</evidence>
<evidence type="ECO:0000256" key="8">
    <source>
        <dbReference type="SAM" id="MobiDB-lite"/>
    </source>
</evidence>
<keyword evidence="7" id="KW-0378">Hydrolase</keyword>
<evidence type="ECO:0000256" key="3">
    <source>
        <dbReference type="ARBA" id="ARBA00012180"/>
    </source>
</evidence>
<evidence type="ECO:0000256" key="5">
    <source>
        <dbReference type="ARBA" id="ARBA00022723"/>
    </source>
</evidence>
<feature type="domain" description="RNase H type-1" evidence="9">
    <location>
        <begin position="207"/>
        <end position="366"/>
    </location>
</feature>
<protein>
    <recommendedName>
        <fullName evidence="3">ribonuclease H</fullName>
        <ecNumber evidence="3">3.1.26.4</ecNumber>
    </recommendedName>
</protein>
<evidence type="ECO:0000313" key="10">
    <source>
        <dbReference type="EMBL" id="KAJ5524135.1"/>
    </source>
</evidence>
<dbReference type="Proteomes" id="UP001220324">
    <property type="component" value="Unassembled WGS sequence"/>
</dbReference>
<keyword evidence="11" id="KW-1185">Reference proteome</keyword>
<proteinExistence type="inferred from homology"/>
<dbReference type="InterPro" id="IPR002156">
    <property type="entry name" value="RNaseH_domain"/>
</dbReference>
<dbReference type="InterPro" id="IPR050092">
    <property type="entry name" value="RNase_H"/>
</dbReference>
<evidence type="ECO:0000256" key="7">
    <source>
        <dbReference type="ARBA" id="ARBA00022801"/>
    </source>
</evidence>
<dbReference type="EMBL" id="JAQIZZ010000008">
    <property type="protein sequence ID" value="KAJ5524135.1"/>
    <property type="molecule type" value="Genomic_DNA"/>
</dbReference>
<sequence>MSPSPDRDQKEGRRIQGPRRRSRSPDFYPPLESETRRQRSRSPQRRSRSSDSHRSNKSETRQKPPFAKQYNSRRRCEKVHIDERATFADAFGGSQKPDLTSQIPSRPHSHPPGGLPPHPVASSFKEVYDSVFGGSQKLEPPSHPLPRRVVGSSKITGSDAILVPSPSQSFLATNPEPFSGKVVNDLNRVTAKKLASDMLKMPLYKDGVYYYIFWTDGSFQRVGALNKGGAAAVWFDPTRDEWYSWREKPPYGDTTSNDAELLGIGIALRTASSFIAKFQQNHPFIPVARHEVFVFTDSSACLQLIPRAHFYPLCKQWARQSLLGDILEASASLKRLGANIQLHWVPSHSGVIGNEVADREARYAAHGEYVGQQASSGPWERPSAVTASGPTMTTINHTARSIARKHRDMVNRFNSILHPQGSKDYIFLL</sequence>
<evidence type="ECO:0000259" key="9">
    <source>
        <dbReference type="PROSITE" id="PS50879"/>
    </source>
</evidence>